<evidence type="ECO:0000313" key="2">
    <source>
        <dbReference type="Proteomes" id="UP000078543"/>
    </source>
</evidence>
<comment type="caution">
    <text evidence="1">The sequence shown here is derived from an EMBL/GenBank/DDBJ whole genome shotgun (WGS) entry which is preliminary data.</text>
</comment>
<gene>
    <name evidence="1" type="ORF">A6A05_07115</name>
</gene>
<accession>A0A178MXS8</accession>
<dbReference type="EMBL" id="LWQU01000065">
    <property type="protein sequence ID" value="OAN59504.1"/>
    <property type="molecule type" value="Genomic_DNA"/>
</dbReference>
<evidence type="ECO:0000313" key="1">
    <source>
        <dbReference type="EMBL" id="OAN59504.1"/>
    </source>
</evidence>
<protein>
    <submittedName>
        <fullName evidence="1">Uncharacterized protein</fullName>
    </submittedName>
</protein>
<organism evidence="1 2">
    <name type="scientific">Magnetospirillum moscoviense</name>
    <dbReference type="NCBI Taxonomy" id="1437059"/>
    <lineage>
        <taxon>Bacteria</taxon>
        <taxon>Pseudomonadati</taxon>
        <taxon>Pseudomonadota</taxon>
        <taxon>Alphaproteobacteria</taxon>
        <taxon>Rhodospirillales</taxon>
        <taxon>Rhodospirillaceae</taxon>
        <taxon>Magnetospirillum</taxon>
    </lineage>
</organism>
<dbReference type="AlphaFoldDB" id="A0A178MXS8"/>
<dbReference type="Proteomes" id="UP000078543">
    <property type="component" value="Unassembled WGS sequence"/>
</dbReference>
<dbReference type="Gene3D" id="3.90.1570.30">
    <property type="match status" value="1"/>
</dbReference>
<dbReference type="RefSeq" id="WP_068497400.1">
    <property type="nucleotide sequence ID" value="NZ_LWQU01000065.1"/>
</dbReference>
<dbReference type="OrthoDB" id="9148007at2"/>
<name>A0A178MXS8_9PROT</name>
<sequence>MGLAQDIEDIRAGIKSGRFANEASVSQGIILRILNALSWPTYDTRVVCPEYSLSGRRVDYALCHPANKPIAFVEVKQIGQSDGAERQLFEYAFHAGVPMAILTDGQEWNFFLPAEQGDYGERRVYKLDIVERDVDECVSRLERYLRHDAIASGAAIDAARQDYRNVARERQIVSTLPSAWDRLVEDEDEMLLEIVADKVENLCGFKPDPDAVARFLKSRTKSGPAIDTSRPQAPHPKCSLPAVQFSVASAQAPASRPDPASAPQGASFPLSIGFVLDGTHHTGRNACDVMIKAFEALAARDTSFPERFAALPKHGRTRRYMSKTPDELYPGRPDLCREHSTKLKSGWWISTNHSRATIGRIIEMACNVVGLRFGSDLIVNLGD</sequence>
<keyword evidence="2" id="KW-1185">Reference proteome</keyword>
<reference evidence="1 2" key="1">
    <citation type="submission" date="2016-04" db="EMBL/GenBank/DDBJ databases">
        <title>Draft genome sequence of freshwater magnetotactic bacteria Magnetospirillum marisnigri SP-1 and Magnetospirillum moscoviense BB-1.</title>
        <authorList>
            <person name="Koziaeva V."/>
            <person name="Dziuba M.V."/>
            <person name="Ivanov T.M."/>
            <person name="Kuznetsov B."/>
            <person name="Grouzdev D.S."/>
        </authorList>
    </citation>
    <scope>NUCLEOTIDE SEQUENCE [LARGE SCALE GENOMIC DNA]</scope>
    <source>
        <strain evidence="1 2">BB-1</strain>
    </source>
</reference>
<proteinExistence type="predicted"/>